<dbReference type="PANTHER" id="PTHR44942">
    <property type="entry name" value="METHYLTRANSF_11 DOMAIN-CONTAINING PROTEIN"/>
    <property type="match status" value="1"/>
</dbReference>
<dbReference type="Pfam" id="PF08241">
    <property type="entry name" value="Methyltransf_11"/>
    <property type="match status" value="1"/>
</dbReference>
<dbReference type="InterPro" id="IPR013216">
    <property type="entry name" value="Methyltransf_11"/>
</dbReference>
<dbReference type="PANTHER" id="PTHR44942:SF4">
    <property type="entry name" value="METHYLTRANSFERASE TYPE 11 DOMAIN-CONTAINING PROTEIN"/>
    <property type="match status" value="1"/>
</dbReference>
<dbReference type="EMBL" id="BBPA01000007">
    <property type="protein sequence ID" value="GAL91627.1"/>
    <property type="molecule type" value="Genomic_DNA"/>
</dbReference>
<organism evidence="5 6">
    <name type="scientific">Microcystis aeruginosa NIES-44</name>
    <dbReference type="NCBI Taxonomy" id="449439"/>
    <lineage>
        <taxon>Bacteria</taxon>
        <taxon>Bacillati</taxon>
        <taxon>Cyanobacteriota</taxon>
        <taxon>Cyanophyceae</taxon>
        <taxon>Oscillatoriophycideae</taxon>
        <taxon>Chroococcales</taxon>
        <taxon>Microcystaceae</taxon>
        <taxon>Microcystis</taxon>
    </lineage>
</organism>
<evidence type="ECO:0000313" key="6">
    <source>
        <dbReference type="Proteomes" id="UP000030321"/>
    </source>
</evidence>
<dbReference type="CDD" id="cd02440">
    <property type="entry name" value="AdoMet_MTases"/>
    <property type="match status" value="1"/>
</dbReference>
<comment type="caution">
    <text evidence="5">The sequence shown here is derived from an EMBL/GenBank/DDBJ whole genome shotgun (WGS) entry which is preliminary data.</text>
</comment>
<dbReference type="AlphaFoldDB" id="A0A0A1VPA9"/>
<sequence length="260" mass="29943">MPCPEYKSTHIRKIGYLVPNLYVATRPNYPEALFQEIINRVPLPRDRALDLGAGTGLSTLPLCPWFNQVLAVEPNEGMAAKLRNLSPKIEVRQCSIEEFSERPESIDLITLGNVLYWVDRSVVEKKVLNWLRQEGIFAAYRYGVPRPPETIRGILETELTERWHSFRHPRLLDEDYSRRFIAEQSELKAIQVLTVPHVIFWDTQQLIGYFCSTSYCSAYVKTLANPEQYVTDLESKISDTIGYSSFPVDFSLELIIAQKK</sequence>
<dbReference type="Proteomes" id="UP000030321">
    <property type="component" value="Unassembled WGS sequence"/>
</dbReference>
<comment type="similarity">
    <text evidence="1">Belongs to the methyltransferase superfamily.</text>
</comment>
<evidence type="ECO:0000256" key="1">
    <source>
        <dbReference type="ARBA" id="ARBA00008361"/>
    </source>
</evidence>
<keyword evidence="2" id="KW-0489">Methyltransferase</keyword>
<dbReference type="GO" id="GO:0032259">
    <property type="term" value="P:methylation"/>
    <property type="evidence" value="ECO:0007669"/>
    <property type="project" value="UniProtKB-KW"/>
</dbReference>
<feature type="domain" description="Methyltransferase type 11" evidence="4">
    <location>
        <begin position="49"/>
        <end position="138"/>
    </location>
</feature>
<dbReference type="GO" id="GO:0008757">
    <property type="term" value="F:S-adenosylmethionine-dependent methyltransferase activity"/>
    <property type="evidence" value="ECO:0007669"/>
    <property type="project" value="InterPro"/>
</dbReference>
<dbReference type="InterPro" id="IPR029063">
    <property type="entry name" value="SAM-dependent_MTases_sf"/>
</dbReference>
<evidence type="ECO:0000256" key="2">
    <source>
        <dbReference type="ARBA" id="ARBA00022603"/>
    </source>
</evidence>
<dbReference type="Gene3D" id="3.40.50.150">
    <property type="entry name" value="Vaccinia Virus protein VP39"/>
    <property type="match status" value="1"/>
</dbReference>
<dbReference type="InterPro" id="IPR051052">
    <property type="entry name" value="Diverse_substrate_MTase"/>
</dbReference>
<evidence type="ECO:0000313" key="5">
    <source>
        <dbReference type="EMBL" id="GAL91627.1"/>
    </source>
</evidence>
<dbReference type="RefSeq" id="WP_052426677.1">
    <property type="nucleotide sequence ID" value="NZ_BBPA01000007.1"/>
</dbReference>
<protein>
    <recommendedName>
        <fullName evidence="4">Methyltransferase type 11 domain-containing protein</fullName>
    </recommendedName>
</protein>
<evidence type="ECO:0000256" key="3">
    <source>
        <dbReference type="ARBA" id="ARBA00022679"/>
    </source>
</evidence>
<proteinExistence type="inferred from homology"/>
<reference evidence="6" key="1">
    <citation type="journal article" date="2015" name="Genome">
        <title>Whole Genome Sequence of the Non-Microcystin-Producing Microcystis aeruginosa Strain NIES-44.</title>
        <authorList>
            <person name="Okano K."/>
            <person name="Miyata N."/>
            <person name="Ozaki Y."/>
        </authorList>
    </citation>
    <scope>NUCLEOTIDE SEQUENCE [LARGE SCALE GENOMIC DNA]</scope>
    <source>
        <strain evidence="6">NIES-44</strain>
    </source>
</reference>
<evidence type="ECO:0000259" key="4">
    <source>
        <dbReference type="Pfam" id="PF08241"/>
    </source>
</evidence>
<dbReference type="SUPFAM" id="SSF53335">
    <property type="entry name" value="S-adenosyl-L-methionine-dependent methyltransferases"/>
    <property type="match status" value="1"/>
</dbReference>
<name>A0A0A1VPA9_MICAE</name>
<accession>A0A0A1VPA9</accession>
<keyword evidence="3" id="KW-0808">Transferase</keyword>
<gene>
    <name evidence="5" type="ORF">N44_02340</name>
</gene>